<reference evidence="12" key="1">
    <citation type="submission" date="2011-04" db="EMBL/GenBank/DDBJ databases">
        <title>Evolution of plant cell wall degrading machinery underlies the functional diversity of forest fungi.</title>
        <authorList>
            <consortium name="US DOE Joint Genome Institute (JGI-PGF)"/>
            <person name="Eastwood D.C."/>
            <person name="Floudas D."/>
            <person name="Binder M."/>
            <person name="Majcherczyk A."/>
            <person name="Schneider P."/>
            <person name="Aerts A."/>
            <person name="Asiegbu F.O."/>
            <person name="Baker S.E."/>
            <person name="Barry K."/>
            <person name="Bendiksby M."/>
            <person name="Blumentritt M."/>
            <person name="Coutinho P.M."/>
            <person name="Cullen D."/>
            <person name="Cullen D."/>
            <person name="Gathman A."/>
            <person name="Goodell B."/>
            <person name="Henrissat B."/>
            <person name="Ihrmark K."/>
            <person name="Kauserud H."/>
            <person name="Kohler A."/>
            <person name="LaButti K."/>
            <person name="Lapidus A."/>
            <person name="Lavin J.L."/>
            <person name="Lee Y.-H."/>
            <person name="Lindquist E."/>
            <person name="Lilly W."/>
            <person name="Lucas S."/>
            <person name="Morin E."/>
            <person name="Murat C."/>
            <person name="Oguiza J.A."/>
            <person name="Park J."/>
            <person name="Pisabarro A.G."/>
            <person name="Riley R."/>
            <person name="Rosling A."/>
            <person name="Salamov A."/>
            <person name="Schmidt O."/>
            <person name="Schmutz J."/>
            <person name="Skrede I."/>
            <person name="Stenlid J."/>
            <person name="Wiebenga A."/>
            <person name="Xie X."/>
            <person name="Kues U."/>
            <person name="Hibbett D.S."/>
            <person name="Hoffmeister D."/>
            <person name="Hogberg N."/>
            <person name="Martin F."/>
            <person name="Grigoriev I.V."/>
            <person name="Watkinson S.C."/>
        </authorList>
    </citation>
    <scope>NUCLEOTIDE SEQUENCE</scope>
    <source>
        <strain evidence="12">S7.9</strain>
    </source>
</reference>
<comment type="similarity">
    <text evidence="3 11">Belongs to the COPE family.</text>
</comment>
<evidence type="ECO:0000256" key="8">
    <source>
        <dbReference type="ARBA" id="ARBA00023034"/>
    </source>
</evidence>
<keyword evidence="4 11" id="KW-0813">Transport</keyword>
<protein>
    <recommendedName>
        <fullName evidence="11">Coatomer subunit epsilon</fullName>
    </recommendedName>
</protein>
<dbReference type="PANTHER" id="PTHR10805">
    <property type="entry name" value="COATOMER SUBUNIT EPSILON"/>
    <property type="match status" value="1"/>
</dbReference>
<proteinExistence type="inferred from homology"/>
<keyword evidence="9 11" id="KW-0472">Membrane</keyword>
<dbReference type="Gene3D" id="1.25.40.10">
    <property type="entry name" value="Tetratricopeptide repeat domain"/>
    <property type="match status" value="1"/>
</dbReference>
<dbReference type="KEGG" id="sla:SERLADRAFT_473098"/>
<dbReference type="InterPro" id="IPR011990">
    <property type="entry name" value="TPR-like_helical_dom_sf"/>
</dbReference>
<gene>
    <name evidence="12" type="ORF">SERLADRAFT_473098</name>
</gene>
<evidence type="ECO:0000256" key="5">
    <source>
        <dbReference type="ARBA" id="ARBA00022490"/>
    </source>
</evidence>
<evidence type="ECO:0000256" key="4">
    <source>
        <dbReference type="ARBA" id="ARBA00022448"/>
    </source>
</evidence>
<evidence type="ECO:0000256" key="3">
    <source>
        <dbReference type="ARBA" id="ARBA00008827"/>
    </source>
</evidence>
<evidence type="ECO:0000256" key="10">
    <source>
        <dbReference type="ARBA" id="ARBA00023329"/>
    </source>
</evidence>
<dbReference type="InterPro" id="IPR006822">
    <property type="entry name" value="Coatomer_esu"/>
</dbReference>
<dbReference type="Proteomes" id="UP000008064">
    <property type="component" value="Unassembled WGS sequence"/>
</dbReference>
<dbReference type="SUPFAM" id="SSF48452">
    <property type="entry name" value="TPR-like"/>
    <property type="match status" value="1"/>
</dbReference>
<evidence type="ECO:0000256" key="6">
    <source>
        <dbReference type="ARBA" id="ARBA00022892"/>
    </source>
</evidence>
<evidence type="ECO:0000313" key="12">
    <source>
        <dbReference type="EMBL" id="EGO22363.1"/>
    </source>
</evidence>
<sequence length="310" mass="32895">MDSSELYHVKQQFILGAYKSLAELSLPSPSAADYIPTLLYKARASIALDDPQSALALIPSDTENVALKAVTALAQYVDAGGEEALEALRDLCVEIEADEESEEREKDIVRVVAATAFARVGEVEEALETLSGASENLEAIAATVLIYLSISRPDLAQKAFNAAKKWAEDDLLLQLIESSIGLRTGTNAYADSAAFYTEQLGNPSVSSAHLLTARGIVRILRGEVVEARSDLEEALEQTKGSGTQGEVLAGLVVALGLGAGKTAETEEIWGRLNAEYSSHPLVADVALKASSFDDFAAKFEVPPPAVGTRA</sequence>
<evidence type="ECO:0000256" key="11">
    <source>
        <dbReference type="PIRNR" id="PIRNR016478"/>
    </source>
</evidence>
<dbReference type="EMBL" id="GL945437">
    <property type="protein sequence ID" value="EGO22363.1"/>
    <property type="molecule type" value="Genomic_DNA"/>
</dbReference>
<accession>F8P2H8</accession>
<evidence type="ECO:0000256" key="7">
    <source>
        <dbReference type="ARBA" id="ARBA00022927"/>
    </source>
</evidence>
<keyword evidence="10 11" id="KW-0968">Cytoplasmic vesicle</keyword>
<comment type="subcellular location">
    <subcellularLocation>
        <location evidence="2">Cytoplasmic vesicle</location>
        <location evidence="2">COPI-coated vesicle membrane</location>
        <topology evidence="2">Peripheral membrane protein</topology>
        <orientation evidence="2">Cytoplasmic side</orientation>
    </subcellularLocation>
    <subcellularLocation>
        <location evidence="1">Golgi apparatus membrane</location>
        <topology evidence="1">Peripheral membrane protein</topology>
        <orientation evidence="1">Cytoplasmic side</orientation>
    </subcellularLocation>
</comment>
<dbReference type="PIRSF" id="PIRSF016478">
    <property type="entry name" value="Coatomer_esu"/>
    <property type="match status" value="1"/>
</dbReference>
<comment type="function">
    <text evidence="11">The coatomer is a cytosolic protein complex that binds to dilysine motifs and reversibly associates with Golgi non-clathrin-coated vesicles, which further mediate biosynthetic protein transport from the ER, via the Golgi up to the trans Golgi network. The coatomer complex is required for budding from Golgi membranes, and is essential for the retrograde Golgi-to-ER transport of dilysine-tagged proteins.</text>
</comment>
<name>F8P2H8_SERL9</name>
<dbReference type="GO" id="GO:0015031">
    <property type="term" value="P:protein transport"/>
    <property type="evidence" value="ECO:0007669"/>
    <property type="project" value="UniProtKB-UniRule"/>
</dbReference>
<evidence type="ECO:0000256" key="2">
    <source>
        <dbReference type="ARBA" id="ARBA00004347"/>
    </source>
</evidence>
<dbReference type="GO" id="GO:0030126">
    <property type="term" value="C:COPI vesicle coat"/>
    <property type="evidence" value="ECO:0007669"/>
    <property type="project" value="TreeGrafter"/>
</dbReference>
<dbReference type="RefSeq" id="XP_007320901.1">
    <property type="nucleotide sequence ID" value="XM_007320839.1"/>
</dbReference>
<dbReference type="GO" id="GO:0006888">
    <property type="term" value="P:endoplasmic reticulum to Golgi vesicle-mediated transport"/>
    <property type="evidence" value="ECO:0007669"/>
    <property type="project" value="TreeGrafter"/>
</dbReference>
<dbReference type="Pfam" id="PF04733">
    <property type="entry name" value="Coatomer_E"/>
    <property type="match status" value="1"/>
</dbReference>
<keyword evidence="5 11" id="KW-0963">Cytoplasm</keyword>
<evidence type="ECO:0000256" key="9">
    <source>
        <dbReference type="ARBA" id="ARBA00023136"/>
    </source>
</evidence>
<evidence type="ECO:0000256" key="1">
    <source>
        <dbReference type="ARBA" id="ARBA00004255"/>
    </source>
</evidence>
<dbReference type="PANTHER" id="PTHR10805:SF0">
    <property type="entry name" value="COATOMER SUBUNIT EPSILON"/>
    <property type="match status" value="1"/>
</dbReference>
<keyword evidence="6 11" id="KW-0931">ER-Golgi transport</keyword>
<dbReference type="GO" id="GO:0005198">
    <property type="term" value="F:structural molecule activity"/>
    <property type="evidence" value="ECO:0007669"/>
    <property type="project" value="UniProtKB-UniRule"/>
</dbReference>
<dbReference type="HOGENOM" id="CLU_049363_2_0_1"/>
<organism>
    <name type="scientific">Serpula lacrymans var. lacrymans (strain S7.9)</name>
    <name type="common">Dry rot fungus</name>
    <dbReference type="NCBI Taxonomy" id="578457"/>
    <lineage>
        <taxon>Eukaryota</taxon>
        <taxon>Fungi</taxon>
        <taxon>Dikarya</taxon>
        <taxon>Basidiomycota</taxon>
        <taxon>Agaricomycotina</taxon>
        <taxon>Agaricomycetes</taxon>
        <taxon>Agaricomycetidae</taxon>
        <taxon>Boletales</taxon>
        <taxon>Coniophorineae</taxon>
        <taxon>Serpulaceae</taxon>
        <taxon>Serpula</taxon>
    </lineage>
</organism>
<dbReference type="GO" id="GO:0000139">
    <property type="term" value="C:Golgi membrane"/>
    <property type="evidence" value="ECO:0007669"/>
    <property type="project" value="UniProtKB-SubCell"/>
</dbReference>
<dbReference type="GO" id="GO:0006890">
    <property type="term" value="P:retrograde vesicle-mediated transport, Golgi to endoplasmic reticulum"/>
    <property type="evidence" value="ECO:0007669"/>
    <property type="project" value="UniProtKB-UniRule"/>
</dbReference>
<keyword evidence="8 11" id="KW-0333">Golgi apparatus</keyword>
<keyword evidence="7 11" id="KW-0653">Protein transport</keyword>
<dbReference type="GeneID" id="18820242"/>
<dbReference type="GO" id="GO:0006891">
    <property type="term" value="P:intra-Golgi vesicle-mediated transport"/>
    <property type="evidence" value="ECO:0007669"/>
    <property type="project" value="TreeGrafter"/>
</dbReference>
<dbReference type="OrthoDB" id="310217at2759"/>
<dbReference type="AlphaFoldDB" id="F8P2H8"/>